<dbReference type="Proteomes" id="UP000030762">
    <property type="component" value="Unassembled WGS sequence"/>
</dbReference>
<gene>
    <name evidence="2" type="ORF">SDRG_09360</name>
</gene>
<name>T0RRQ4_SAPDV</name>
<feature type="chain" id="PRO_5004584172" description="Ig-like domain-containing protein" evidence="1">
    <location>
        <begin position="18"/>
        <end position="491"/>
    </location>
</feature>
<keyword evidence="3" id="KW-1185">Reference proteome</keyword>
<evidence type="ECO:0008006" key="4">
    <source>
        <dbReference type="Google" id="ProtNLM"/>
    </source>
</evidence>
<evidence type="ECO:0000313" key="2">
    <source>
        <dbReference type="EMBL" id="EQC32822.1"/>
    </source>
</evidence>
<dbReference type="OrthoDB" id="10386499at2759"/>
<dbReference type="AlphaFoldDB" id="T0RRQ4"/>
<dbReference type="InParanoid" id="T0RRQ4"/>
<keyword evidence="1" id="KW-0732">Signal</keyword>
<proteinExistence type="predicted"/>
<dbReference type="EMBL" id="JH767161">
    <property type="protein sequence ID" value="EQC32822.1"/>
    <property type="molecule type" value="Genomic_DNA"/>
</dbReference>
<protein>
    <recommendedName>
        <fullName evidence="4">Ig-like domain-containing protein</fullName>
    </recommendedName>
</protein>
<organism evidence="2 3">
    <name type="scientific">Saprolegnia diclina (strain VS20)</name>
    <dbReference type="NCBI Taxonomy" id="1156394"/>
    <lineage>
        <taxon>Eukaryota</taxon>
        <taxon>Sar</taxon>
        <taxon>Stramenopiles</taxon>
        <taxon>Oomycota</taxon>
        <taxon>Saprolegniomycetes</taxon>
        <taxon>Saprolegniales</taxon>
        <taxon>Saprolegniaceae</taxon>
        <taxon>Saprolegnia</taxon>
    </lineage>
</organism>
<dbReference type="VEuPathDB" id="FungiDB:SDRG_09360"/>
<accession>T0RRQ4</accession>
<evidence type="ECO:0000313" key="3">
    <source>
        <dbReference type="Proteomes" id="UP000030762"/>
    </source>
</evidence>
<feature type="signal peptide" evidence="1">
    <location>
        <begin position="1"/>
        <end position="17"/>
    </location>
</feature>
<dbReference type="GeneID" id="19950087"/>
<evidence type="ECO:0000256" key="1">
    <source>
        <dbReference type="SAM" id="SignalP"/>
    </source>
</evidence>
<dbReference type="RefSeq" id="XP_008613508.1">
    <property type="nucleotide sequence ID" value="XM_008615286.1"/>
</dbReference>
<sequence length="491" mass="51858">MRRLWLVLGLVARLVTPQHLQTTLHWSNTTLVAASGARDAVHAVLASAMSLEPADLQVRSLSTVASSDVAMVLWLPYSRPTMAALQRRFQMAVAGHIVQILTTDYIESDAPSGPCFSAASVVPLDLFLSNSAWPTFQADVEAYVRAPVALVDVTSDSFTLCAWTSPEAAATTLAEYLSSQTTGLTAAAARPTPSNISVESAPPTPTEHDCQGSFCAVLHWSIPSALVLTAPTELAASTTLTRASTTHVRDGDLWLVSTSNDGATLGFRCVLASASGPIDLTWAAERPSSDDGSASSVLTPLILPDNWSAHLASKWHDTHVFMTIALSPPTDEDATCIELDACLAALVDWPLLTADLRAMDPNSRADLSYMFASCDAASWHQWYLANALSIGVSVAFLLTPAQQSLDIVQAPGTLSVHCNGTFSEISYATAESLGRDVAAAIATCIRGDVTTTDAFTLTYPSAYLGPTLWLTSDAVVVHSTPASLVAVALPS</sequence>
<reference evidence="2 3" key="1">
    <citation type="submission" date="2012-04" db="EMBL/GenBank/DDBJ databases">
        <title>The Genome Sequence of Saprolegnia declina VS20.</title>
        <authorList>
            <consortium name="The Broad Institute Genome Sequencing Platform"/>
            <person name="Russ C."/>
            <person name="Nusbaum C."/>
            <person name="Tyler B."/>
            <person name="van West P."/>
            <person name="Dieguez-Uribeondo J."/>
            <person name="de Bruijn I."/>
            <person name="Tripathy S."/>
            <person name="Jiang R."/>
            <person name="Young S.K."/>
            <person name="Zeng Q."/>
            <person name="Gargeya S."/>
            <person name="Fitzgerald M."/>
            <person name="Haas B."/>
            <person name="Abouelleil A."/>
            <person name="Alvarado L."/>
            <person name="Arachchi H.M."/>
            <person name="Berlin A."/>
            <person name="Chapman S.B."/>
            <person name="Goldberg J."/>
            <person name="Griggs A."/>
            <person name="Gujja S."/>
            <person name="Hansen M."/>
            <person name="Howarth C."/>
            <person name="Imamovic A."/>
            <person name="Larimer J."/>
            <person name="McCowen C."/>
            <person name="Montmayeur A."/>
            <person name="Murphy C."/>
            <person name="Neiman D."/>
            <person name="Pearson M."/>
            <person name="Priest M."/>
            <person name="Roberts A."/>
            <person name="Saif S."/>
            <person name="Shea T."/>
            <person name="Sisk P."/>
            <person name="Sykes S."/>
            <person name="Wortman J."/>
            <person name="Nusbaum C."/>
            <person name="Birren B."/>
        </authorList>
    </citation>
    <scope>NUCLEOTIDE SEQUENCE [LARGE SCALE GENOMIC DNA]</scope>
    <source>
        <strain evidence="2 3">VS20</strain>
    </source>
</reference>
<dbReference type="OMA" id="CDAASWH"/>